<sequence>MSDGKYTLWTVEEEDNLQEWMSRHQHLPWKKKREEYFRQTGKWRSISSLRSKLEQLDQGIRRRRPLYEEVVQPAYAQNIRLQRSLLEELPLSPPPLILKAPDPVARRILEQWRQAEKPKYTE</sequence>
<accession>A0A0F7U1D6</accession>
<keyword evidence="2" id="KW-1185">Reference proteome</keyword>
<evidence type="ECO:0000313" key="2">
    <source>
        <dbReference type="Proteomes" id="UP000042958"/>
    </source>
</evidence>
<dbReference type="AlphaFoldDB" id="A0A0F7U1D6"/>
<dbReference type="EMBL" id="CDHK01000020">
    <property type="protein sequence ID" value="CEJ62683.1"/>
    <property type="molecule type" value="Genomic_DNA"/>
</dbReference>
<organism evidence="1 2">
    <name type="scientific">Penicillium brasilianum</name>
    <dbReference type="NCBI Taxonomy" id="104259"/>
    <lineage>
        <taxon>Eukaryota</taxon>
        <taxon>Fungi</taxon>
        <taxon>Dikarya</taxon>
        <taxon>Ascomycota</taxon>
        <taxon>Pezizomycotina</taxon>
        <taxon>Eurotiomycetes</taxon>
        <taxon>Eurotiomycetidae</taxon>
        <taxon>Eurotiales</taxon>
        <taxon>Aspergillaceae</taxon>
        <taxon>Penicillium</taxon>
    </lineage>
</organism>
<dbReference type="OrthoDB" id="4368029at2759"/>
<dbReference type="Proteomes" id="UP000042958">
    <property type="component" value="Unassembled WGS sequence"/>
</dbReference>
<gene>
    <name evidence="1" type="ORF">PMG11_11176</name>
</gene>
<proteinExistence type="predicted"/>
<reference evidence="2" key="1">
    <citation type="journal article" date="2015" name="Genome Announc.">
        <title>Draft genome sequence of the fungus Penicillium brasilianum MG11.</title>
        <authorList>
            <person name="Horn F."/>
            <person name="Linde J."/>
            <person name="Mattern D.J."/>
            <person name="Walther G."/>
            <person name="Guthke R."/>
            <person name="Brakhage A.A."/>
            <person name="Valiante V."/>
        </authorList>
    </citation>
    <scope>NUCLEOTIDE SEQUENCE [LARGE SCALE GENOMIC DNA]</scope>
    <source>
        <strain evidence="2">MG11</strain>
    </source>
</reference>
<name>A0A0F7U1D6_PENBI</name>
<evidence type="ECO:0000313" key="1">
    <source>
        <dbReference type="EMBL" id="CEJ62683.1"/>
    </source>
</evidence>
<protein>
    <submittedName>
        <fullName evidence="1">Uncharacterized protein</fullName>
    </submittedName>
</protein>